<sequence>MDLVCRKYVLLIPQIHPPPPHSSSLFPSVQVSPCGDIHRREAEQCPPARRKERTHPALSPSPHDAENSHRRRTTTAPAPPLPCHQTEAAASATEEARHLSDYTKRQRITTTSTDCNTPTTAAPFLVEYRRTRACHHHPFPPHHQQQQHHCCCWLLLLLLSVSMSMSSPRQKQQQQHSVIIYQLGWNNCLLRLTFAFIVQGKDFPSGQFFGIP</sequence>
<feature type="compositionally biased region" description="Basic and acidic residues" evidence="1">
    <location>
        <begin position="94"/>
        <end position="104"/>
    </location>
</feature>
<dbReference type="AlphaFoldDB" id="A0A183CK83"/>
<accession>A0A183CK83</accession>
<feature type="region of interest" description="Disordered" evidence="1">
    <location>
        <begin position="41"/>
        <end position="105"/>
    </location>
</feature>
<evidence type="ECO:0000313" key="3">
    <source>
        <dbReference type="WBParaSite" id="GPLIN_001328900"/>
    </source>
</evidence>
<dbReference type="WBParaSite" id="GPLIN_001328900">
    <property type="protein sequence ID" value="GPLIN_001328900"/>
    <property type="gene ID" value="GPLIN_001328900"/>
</dbReference>
<keyword evidence="2" id="KW-1185">Reference proteome</keyword>
<protein>
    <submittedName>
        <fullName evidence="3">Uncharacterized protein</fullName>
    </submittedName>
</protein>
<reference evidence="2" key="1">
    <citation type="submission" date="2014-05" db="EMBL/GenBank/DDBJ databases">
        <title>The genome and life-stage specific transcriptomes of Globodera pallida elucidate key aspects of plant parasitism by a cyst nematode.</title>
        <authorList>
            <person name="Cotton J.A."/>
            <person name="Lilley C.J."/>
            <person name="Jones L.M."/>
            <person name="Kikuchi T."/>
            <person name="Reid A.J."/>
            <person name="Thorpe P."/>
            <person name="Tsai I.J."/>
            <person name="Beasley H."/>
            <person name="Blok V."/>
            <person name="Cock P.J.A."/>
            <person name="Van den Akker S.E."/>
            <person name="Holroyd N."/>
            <person name="Hunt M."/>
            <person name="Mantelin S."/>
            <person name="Naghra H."/>
            <person name="Pain A."/>
            <person name="Palomares-Rius J.E."/>
            <person name="Zarowiecki M."/>
            <person name="Berriman M."/>
            <person name="Jones J.T."/>
            <person name="Urwin P.E."/>
        </authorList>
    </citation>
    <scope>NUCLEOTIDE SEQUENCE [LARGE SCALE GENOMIC DNA]</scope>
    <source>
        <strain evidence="2">Lindley</strain>
    </source>
</reference>
<evidence type="ECO:0000256" key="1">
    <source>
        <dbReference type="SAM" id="MobiDB-lite"/>
    </source>
</evidence>
<organism evidence="2 3">
    <name type="scientific">Globodera pallida</name>
    <name type="common">Potato cyst nematode worm</name>
    <name type="synonym">Heterodera pallida</name>
    <dbReference type="NCBI Taxonomy" id="36090"/>
    <lineage>
        <taxon>Eukaryota</taxon>
        <taxon>Metazoa</taxon>
        <taxon>Ecdysozoa</taxon>
        <taxon>Nematoda</taxon>
        <taxon>Chromadorea</taxon>
        <taxon>Rhabditida</taxon>
        <taxon>Tylenchina</taxon>
        <taxon>Tylenchomorpha</taxon>
        <taxon>Tylenchoidea</taxon>
        <taxon>Heteroderidae</taxon>
        <taxon>Heteroderinae</taxon>
        <taxon>Globodera</taxon>
    </lineage>
</organism>
<proteinExistence type="predicted"/>
<evidence type="ECO:0000313" key="2">
    <source>
        <dbReference type="Proteomes" id="UP000050741"/>
    </source>
</evidence>
<dbReference type="Proteomes" id="UP000050741">
    <property type="component" value="Unassembled WGS sequence"/>
</dbReference>
<name>A0A183CK83_GLOPA</name>
<reference evidence="3" key="2">
    <citation type="submission" date="2016-06" db="UniProtKB">
        <authorList>
            <consortium name="WormBaseParasite"/>
        </authorList>
    </citation>
    <scope>IDENTIFICATION</scope>
</reference>